<dbReference type="Gene3D" id="3.30.70.120">
    <property type="match status" value="1"/>
</dbReference>
<name>A0A060A111_ACICK</name>
<dbReference type="InterPro" id="IPR011322">
    <property type="entry name" value="N-reg_PII-like_a/b"/>
</dbReference>
<dbReference type="SUPFAM" id="SSF54913">
    <property type="entry name" value="GlnB-like"/>
    <property type="match status" value="1"/>
</dbReference>
<accession>A0A060A111</accession>
<dbReference type="PANTHER" id="PTHR23419:SF8">
    <property type="entry name" value="FI09726P"/>
    <property type="match status" value="1"/>
</dbReference>
<dbReference type="KEGG" id="acz:Acaty_c1959"/>
<dbReference type="GO" id="GO:0010038">
    <property type="term" value="P:response to metal ion"/>
    <property type="evidence" value="ECO:0007669"/>
    <property type="project" value="InterPro"/>
</dbReference>
<dbReference type="InterPro" id="IPR015867">
    <property type="entry name" value="N-reg_PII/ATP_PRibTrfase_C"/>
</dbReference>
<dbReference type="GeneID" id="92931901"/>
<dbReference type="Pfam" id="PF03091">
    <property type="entry name" value="CutA1"/>
    <property type="match status" value="1"/>
</dbReference>
<dbReference type="EMBL" id="CP005986">
    <property type="protein sequence ID" value="AIA55817.1"/>
    <property type="molecule type" value="Genomic_DNA"/>
</dbReference>
<dbReference type="GO" id="GO:0005507">
    <property type="term" value="F:copper ion binding"/>
    <property type="evidence" value="ECO:0007669"/>
    <property type="project" value="TreeGrafter"/>
</dbReference>
<dbReference type="RefSeq" id="WP_004873122.1">
    <property type="nucleotide sequence ID" value="NZ_CP005986.1"/>
</dbReference>
<organism evidence="2 3">
    <name type="scientific">Acidithiobacillus caldus (strain ATCC 51756 / DSM 8584 / KU)</name>
    <dbReference type="NCBI Taxonomy" id="637389"/>
    <lineage>
        <taxon>Bacteria</taxon>
        <taxon>Pseudomonadati</taxon>
        <taxon>Pseudomonadota</taxon>
        <taxon>Acidithiobacillia</taxon>
        <taxon>Acidithiobacillales</taxon>
        <taxon>Acidithiobacillaceae</taxon>
        <taxon>Acidithiobacillus</taxon>
    </lineage>
</organism>
<comment type="similarity">
    <text evidence="1">Belongs to the CutA family.</text>
</comment>
<gene>
    <name evidence="2" type="ORF">Acaty_c1959</name>
</gene>
<protein>
    <submittedName>
        <fullName evidence="2">Periplasmic divalent cation tolerance protein cutA</fullName>
    </submittedName>
</protein>
<evidence type="ECO:0000313" key="3">
    <source>
        <dbReference type="Proteomes" id="UP000005522"/>
    </source>
</evidence>
<dbReference type="eggNOG" id="COG1324">
    <property type="taxonomic scope" value="Bacteria"/>
</dbReference>
<evidence type="ECO:0000313" key="2">
    <source>
        <dbReference type="EMBL" id="AIA55817.1"/>
    </source>
</evidence>
<proteinExistence type="inferred from homology"/>
<sequence length="107" mass="11828">MAESILLVLCSIPDSDTLAREIAGALLEQKLAACVHCLPAGLSIYVWKGEREEQRERILLIKTEAERYAVLEQTLLALHPYAVPEILAFRADAALGAYARWLGDALH</sequence>
<reference evidence="2 3" key="1">
    <citation type="journal article" date="2009" name="J. Bacteriol.">
        <title>Draft genome sequence of the extremely acidophilic bacterium Acidithiobacillus caldus ATCC 51756 reveals metabolic versatility in the genus Acidithiobacillus.</title>
        <authorList>
            <person name="Valdes J."/>
            <person name="Quatrini R."/>
            <person name="Hallberg K."/>
            <person name="Dopson M."/>
            <person name="Valenzuela P.D."/>
            <person name="Holmes D.S."/>
        </authorList>
    </citation>
    <scope>NUCLEOTIDE SEQUENCE [LARGE SCALE GENOMIC DNA]</scope>
    <source>
        <strain evidence="3">ATCC 51756 / DSM 8584 / KU</strain>
    </source>
</reference>
<dbReference type="Proteomes" id="UP000005522">
    <property type="component" value="Chromosome"/>
</dbReference>
<dbReference type="InterPro" id="IPR004323">
    <property type="entry name" value="Ion_tolerance_CutA"/>
</dbReference>
<dbReference type="HOGENOM" id="CLU_098807_3_1_6"/>
<evidence type="ECO:0000256" key="1">
    <source>
        <dbReference type="ARBA" id="ARBA00010169"/>
    </source>
</evidence>
<dbReference type="PANTHER" id="PTHR23419">
    <property type="entry name" value="DIVALENT CATION TOLERANCE CUTA-RELATED"/>
    <property type="match status" value="1"/>
</dbReference>
<dbReference type="AlphaFoldDB" id="A0A060A111"/>